<protein>
    <submittedName>
        <fullName evidence="1">DUF2750 domain-containing protein</fullName>
    </submittedName>
</protein>
<dbReference type="Pfam" id="PF11042">
    <property type="entry name" value="DUF2750"/>
    <property type="match status" value="1"/>
</dbReference>
<dbReference type="InterPro" id="IPR021284">
    <property type="entry name" value="DUF2750"/>
</dbReference>
<dbReference type="EMBL" id="JBHMEP010000001">
    <property type="protein sequence ID" value="MFB9133835.1"/>
    <property type="molecule type" value="Genomic_DNA"/>
</dbReference>
<keyword evidence="2" id="KW-1185">Reference proteome</keyword>
<evidence type="ECO:0000313" key="2">
    <source>
        <dbReference type="Proteomes" id="UP001589645"/>
    </source>
</evidence>
<organism evidence="1 2">
    <name type="scientific">Vibrio olivae</name>
    <dbReference type="NCBI Taxonomy" id="1243002"/>
    <lineage>
        <taxon>Bacteria</taxon>
        <taxon>Pseudomonadati</taxon>
        <taxon>Pseudomonadota</taxon>
        <taxon>Gammaproteobacteria</taxon>
        <taxon>Vibrionales</taxon>
        <taxon>Vibrionaceae</taxon>
        <taxon>Vibrio</taxon>
    </lineage>
</organism>
<sequence length="127" mass="14435">MTSSNDAPISVAKDPSERFNQFFSSAASSRQIWLLIDEHGSVLLSAEDEDCVPVWPSEQHALLWATGDWEGFTAEPISTAKWKSRWTAGLEEDELSIIVYPDENGEGIVLYPEEFEFELVKRENKQR</sequence>
<accession>A0ABV5HHY8</accession>
<dbReference type="Proteomes" id="UP001589645">
    <property type="component" value="Unassembled WGS sequence"/>
</dbReference>
<name>A0ABV5HHY8_9VIBR</name>
<gene>
    <name evidence="1" type="ORF">ACFFUV_02495</name>
</gene>
<dbReference type="RefSeq" id="WP_390189437.1">
    <property type="nucleotide sequence ID" value="NZ_JBHMEP010000001.1"/>
</dbReference>
<evidence type="ECO:0000313" key="1">
    <source>
        <dbReference type="EMBL" id="MFB9133835.1"/>
    </source>
</evidence>
<proteinExistence type="predicted"/>
<reference evidence="1 2" key="1">
    <citation type="submission" date="2024-09" db="EMBL/GenBank/DDBJ databases">
        <authorList>
            <person name="Sun Q."/>
            <person name="Mori K."/>
        </authorList>
    </citation>
    <scope>NUCLEOTIDE SEQUENCE [LARGE SCALE GENOMIC DNA]</scope>
    <source>
        <strain evidence="1 2">CECT 8064</strain>
    </source>
</reference>
<comment type="caution">
    <text evidence="1">The sequence shown here is derived from an EMBL/GenBank/DDBJ whole genome shotgun (WGS) entry which is preliminary data.</text>
</comment>